<evidence type="ECO:0000259" key="3">
    <source>
        <dbReference type="Pfam" id="PF03372"/>
    </source>
</evidence>
<feature type="compositionally biased region" description="Acidic residues" evidence="1">
    <location>
        <begin position="368"/>
        <end position="380"/>
    </location>
</feature>
<organism evidence="4 5">
    <name type="scientific">Hymenobacter luteus</name>
    <dbReference type="NCBI Taxonomy" id="1411122"/>
    <lineage>
        <taxon>Bacteria</taxon>
        <taxon>Pseudomonadati</taxon>
        <taxon>Bacteroidota</taxon>
        <taxon>Cytophagia</taxon>
        <taxon>Cytophagales</taxon>
        <taxon>Hymenobacteraceae</taxon>
        <taxon>Hymenobacter</taxon>
    </lineage>
</organism>
<keyword evidence="4" id="KW-0255">Endonuclease</keyword>
<feature type="transmembrane region" description="Helical" evidence="2">
    <location>
        <begin position="73"/>
        <end position="92"/>
    </location>
</feature>
<dbReference type="GO" id="GO:0004519">
    <property type="term" value="F:endonuclease activity"/>
    <property type="evidence" value="ECO:0007669"/>
    <property type="project" value="UniProtKB-KW"/>
</dbReference>
<name>A0A7W9T075_9BACT</name>
<evidence type="ECO:0000313" key="4">
    <source>
        <dbReference type="EMBL" id="MBB6058991.1"/>
    </source>
</evidence>
<protein>
    <submittedName>
        <fullName evidence="4">Endonuclease/exonuclease/phosphatase (EEP) superfamily protein YafD</fullName>
    </submittedName>
</protein>
<feature type="compositionally biased region" description="Basic and acidic residues" evidence="1">
    <location>
        <begin position="381"/>
        <end position="390"/>
    </location>
</feature>
<keyword evidence="4" id="KW-0540">Nuclease</keyword>
<dbReference type="RefSeq" id="WP_183402862.1">
    <property type="nucleotide sequence ID" value="NZ_JACHGG010000002.1"/>
</dbReference>
<dbReference type="Proteomes" id="UP000532746">
    <property type="component" value="Unassembled WGS sequence"/>
</dbReference>
<evidence type="ECO:0000313" key="5">
    <source>
        <dbReference type="Proteomes" id="UP000532746"/>
    </source>
</evidence>
<feature type="region of interest" description="Disordered" evidence="1">
    <location>
        <begin position="340"/>
        <end position="390"/>
    </location>
</feature>
<keyword evidence="4" id="KW-0378">Hydrolase</keyword>
<proteinExistence type="predicted"/>
<dbReference type="Pfam" id="PF03372">
    <property type="entry name" value="Exo_endo_phos"/>
    <property type="match status" value="1"/>
</dbReference>
<feature type="domain" description="Endonuclease/exonuclease/phosphatase" evidence="3">
    <location>
        <begin position="127"/>
        <end position="328"/>
    </location>
</feature>
<dbReference type="GO" id="GO:0004527">
    <property type="term" value="F:exonuclease activity"/>
    <property type="evidence" value="ECO:0007669"/>
    <property type="project" value="UniProtKB-KW"/>
</dbReference>
<reference evidence="4 5" key="1">
    <citation type="submission" date="2020-08" db="EMBL/GenBank/DDBJ databases">
        <title>Genomic Encyclopedia of Type Strains, Phase IV (KMG-IV): sequencing the most valuable type-strain genomes for metagenomic binning, comparative biology and taxonomic classification.</title>
        <authorList>
            <person name="Goeker M."/>
        </authorList>
    </citation>
    <scope>NUCLEOTIDE SEQUENCE [LARGE SCALE GENOMIC DNA]</scope>
    <source>
        <strain evidence="4 5">DSM 26718</strain>
    </source>
</reference>
<feature type="transmembrane region" description="Helical" evidence="2">
    <location>
        <begin position="12"/>
        <end position="33"/>
    </location>
</feature>
<dbReference type="Gene3D" id="3.60.10.10">
    <property type="entry name" value="Endonuclease/exonuclease/phosphatase"/>
    <property type="match status" value="1"/>
</dbReference>
<accession>A0A7W9T075</accession>
<comment type="caution">
    <text evidence="4">The sequence shown here is derived from an EMBL/GenBank/DDBJ whole genome shotgun (WGS) entry which is preliminary data.</text>
</comment>
<keyword evidence="2" id="KW-0472">Membrane</keyword>
<evidence type="ECO:0000256" key="1">
    <source>
        <dbReference type="SAM" id="MobiDB-lite"/>
    </source>
</evidence>
<keyword evidence="2" id="KW-1133">Transmembrane helix</keyword>
<keyword evidence="2" id="KW-0812">Transmembrane</keyword>
<feature type="transmembrane region" description="Helical" evidence="2">
    <location>
        <begin position="45"/>
        <end position="67"/>
    </location>
</feature>
<keyword evidence="4" id="KW-0269">Exonuclease</keyword>
<gene>
    <name evidence="4" type="ORF">HNQ93_001837</name>
</gene>
<dbReference type="InterPro" id="IPR005135">
    <property type="entry name" value="Endo/exonuclease/phosphatase"/>
</dbReference>
<evidence type="ECO:0000256" key="2">
    <source>
        <dbReference type="SAM" id="Phobius"/>
    </source>
</evidence>
<feature type="compositionally biased region" description="Basic and acidic residues" evidence="1">
    <location>
        <begin position="355"/>
        <end position="367"/>
    </location>
</feature>
<dbReference type="AlphaFoldDB" id="A0A7W9T075"/>
<sequence>MPDLDVPLWLQLAHGLTLLLAVATLVATLLPLLRQTAWWIRIFDFPRLQIVGVLVLVLAAGLLLKWHRPADDTYWAPGLLLALAAAVVYQLLRIMPYTRLVKKQVGDSTHKDGRRHLSLTMMNVLQYNKQGQKALRVLQDADSDLIMAVETDLWWLEQLRPLEQTHPYTCHEPLDNTYGLLFFSRLPLHGCEVKYLLDDDVPSIHTLVELPDGKTMVRVYGLHPKPPAPAEAKTSTKRDAELLLVGKTIDQKDEPTIVFGDMNDVAWSHTSELFRRISGLLDPRVGRGLLPTFHAGYSLLRWPLDHVFVSPHFKVDDMERLPYVGSDHFPIYIKLSYEPHDKAEQEENAEEADADDHHEAVEKIREGFEEEDEEEQDEAANPDRKKELTT</sequence>
<dbReference type="InterPro" id="IPR036691">
    <property type="entry name" value="Endo/exonu/phosph_ase_sf"/>
</dbReference>
<dbReference type="EMBL" id="JACHGG010000002">
    <property type="protein sequence ID" value="MBB6058991.1"/>
    <property type="molecule type" value="Genomic_DNA"/>
</dbReference>
<dbReference type="SUPFAM" id="SSF56219">
    <property type="entry name" value="DNase I-like"/>
    <property type="match status" value="1"/>
</dbReference>
<keyword evidence="5" id="KW-1185">Reference proteome</keyword>